<reference evidence="3" key="1">
    <citation type="journal article" date="2024" name="IScience">
        <title>Strigolactones Initiate the Formation of Haustorium-like Structures in Castilleja.</title>
        <authorList>
            <person name="Buerger M."/>
            <person name="Peterson D."/>
            <person name="Chory J."/>
        </authorList>
    </citation>
    <scope>NUCLEOTIDE SEQUENCE [LARGE SCALE GENOMIC DNA]</scope>
</reference>
<dbReference type="SUPFAM" id="SSF50249">
    <property type="entry name" value="Nucleic acid-binding proteins"/>
    <property type="match status" value="1"/>
</dbReference>
<dbReference type="Proteomes" id="UP001632038">
    <property type="component" value="Unassembled WGS sequence"/>
</dbReference>
<dbReference type="PANTHER" id="PTHR47165:SF4">
    <property type="entry name" value="OS03G0429900 PROTEIN"/>
    <property type="match status" value="1"/>
</dbReference>
<dbReference type="Gene3D" id="2.40.50.140">
    <property type="entry name" value="Nucleic acid-binding proteins"/>
    <property type="match status" value="2"/>
</dbReference>
<dbReference type="InterPro" id="IPR003871">
    <property type="entry name" value="RFA1B/D_OB_1st"/>
</dbReference>
<evidence type="ECO:0000313" key="2">
    <source>
        <dbReference type="EMBL" id="KAL3618764.1"/>
    </source>
</evidence>
<keyword evidence="3" id="KW-1185">Reference proteome</keyword>
<evidence type="ECO:0000259" key="1">
    <source>
        <dbReference type="Pfam" id="PF02721"/>
    </source>
</evidence>
<dbReference type="InterPro" id="IPR012340">
    <property type="entry name" value="NA-bd_OB-fold"/>
</dbReference>
<feature type="domain" description="Replication protein A 70 kDa DNA-binding subunit B/D first OB fold" evidence="1">
    <location>
        <begin position="7"/>
        <end position="106"/>
    </location>
</feature>
<accession>A0ABD3BNB5</accession>
<sequence length="209" mass="24356">MSLWSLFRDLHPGTTTWGVKVRIVRLYKQPNSRNCTEVESVEMILHDVTGDRIHATMTPDLYKKLEKLLVEGAICRITHLLIKENTWKCRTTTNTQRLQLYHQSQVLPFSYKNFPSFMVDLRDYTDLTLPIPDQPYNLIDIVIGRVTSYQEPAKVHALNTRRLDFKIQDTRGNSLDCCLWADYVDTVLPAFEHNTNIPCIVLFRFGRVV</sequence>
<dbReference type="EMBL" id="JAVIJP010000078">
    <property type="protein sequence ID" value="KAL3618764.1"/>
    <property type="molecule type" value="Genomic_DNA"/>
</dbReference>
<organism evidence="2 3">
    <name type="scientific">Castilleja foliolosa</name>
    <dbReference type="NCBI Taxonomy" id="1961234"/>
    <lineage>
        <taxon>Eukaryota</taxon>
        <taxon>Viridiplantae</taxon>
        <taxon>Streptophyta</taxon>
        <taxon>Embryophyta</taxon>
        <taxon>Tracheophyta</taxon>
        <taxon>Spermatophyta</taxon>
        <taxon>Magnoliopsida</taxon>
        <taxon>eudicotyledons</taxon>
        <taxon>Gunneridae</taxon>
        <taxon>Pentapetalae</taxon>
        <taxon>asterids</taxon>
        <taxon>lamiids</taxon>
        <taxon>Lamiales</taxon>
        <taxon>Orobanchaceae</taxon>
        <taxon>Pedicularideae</taxon>
        <taxon>Castillejinae</taxon>
        <taxon>Castilleja</taxon>
    </lineage>
</organism>
<proteinExistence type="predicted"/>
<dbReference type="CDD" id="cd04480">
    <property type="entry name" value="RPA1_DBD_A_like"/>
    <property type="match status" value="1"/>
</dbReference>
<evidence type="ECO:0000313" key="3">
    <source>
        <dbReference type="Proteomes" id="UP001632038"/>
    </source>
</evidence>
<dbReference type="Pfam" id="PF02721">
    <property type="entry name" value="DUF223"/>
    <property type="match status" value="1"/>
</dbReference>
<dbReference type="PANTHER" id="PTHR47165">
    <property type="entry name" value="OS03G0429900 PROTEIN"/>
    <property type="match status" value="1"/>
</dbReference>
<dbReference type="AlphaFoldDB" id="A0ABD3BNB5"/>
<name>A0ABD3BNB5_9LAMI</name>
<comment type="caution">
    <text evidence="2">The sequence shown here is derived from an EMBL/GenBank/DDBJ whole genome shotgun (WGS) entry which is preliminary data.</text>
</comment>
<gene>
    <name evidence="2" type="ORF">CASFOL_037426</name>
</gene>
<protein>
    <recommendedName>
        <fullName evidence="1">Replication protein A 70 kDa DNA-binding subunit B/D first OB fold domain-containing protein</fullName>
    </recommendedName>
</protein>